<gene>
    <name evidence="1" type="ORF">HLH21_15310</name>
</gene>
<keyword evidence="2" id="KW-1185">Reference proteome</keyword>
<reference evidence="1 2" key="1">
    <citation type="submission" date="2020-04" db="EMBL/GenBank/DDBJ databases">
        <title>Description of novel Gluconacetobacter.</title>
        <authorList>
            <person name="Sombolestani A."/>
        </authorList>
    </citation>
    <scope>NUCLEOTIDE SEQUENCE [LARGE SCALE GENOMIC DNA]</scope>
    <source>
        <strain evidence="1 2">LMG 21312</strain>
    </source>
</reference>
<dbReference type="RefSeq" id="WP_182944615.1">
    <property type="nucleotide sequence ID" value="NZ_JABEQH010000025.1"/>
</dbReference>
<comment type="caution">
    <text evidence="1">The sequence shown here is derived from an EMBL/GenBank/DDBJ whole genome shotgun (WGS) entry which is preliminary data.</text>
</comment>
<dbReference type="EMBL" id="JABEQH010000025">
    <property type="protein sequence ID" value="MBB2177275.1"/>
    <property type="molecule type" value="Genomic_DNA"/>
</dbReference>
<organism evidence="1 2">
    <name type="scientific">Gluconacetobacter johannae</name>
    <dbReference type="NCBI Taxonomy" id="112140"/>
    <lineage>
        <taxon>Bacteria</taxon>
        <taxon>Pseudomonadati</taxon>
        <taxon>Pseudomonadota</taxon>
        <taxon>Alphaproteobacteria</taxon>
        <taxon>Acetobacterales</taxon>
        <taxon>Acetobacteraceae</taxon>
        <taxon>Gluconacetobacter</taxon>
    </lineage>
</organism>
<evidence type="ECO:0000313" key="2">
    <source>
        <dbReference type="Proteomes" id="UP000561066"/>
    </source>
</evidence>
<sequence length="93" mass="10311">MPYDDDDDEILTATRLAALRALIARTMSEARRIRGAGDVLDALDGALVNLDDLCVRHDAACDARRRQAHPHDACTTRACTLADLRRDERDLPP</sequence>
<accession>A0A7W4J9R0</accession>
<proteinExistence type="predicted"/>
<dbReference type="AlphaFoldDB" id="A0A7W4J9R0"/>
<dbReference type="Proteomes" id="UP000561066">
    <property type="component" value="Unassembled WGS sequence"/>
</dbReference>
<name>A0A7W4J9R0_9PROT</name>
<evidence type="ECO:0000313" key="1">
    <source>
        <dbReference type="EMBL" id="MBB2177275.1"/>
    </source>
</evidence>
<protein>
    <submittedName>
        <fullName evidence="1">Uncharacterized protein</fullName>
    </submittedName>
</protein>